<feature type="region of interest" description="Disordered" evidence="1">
    <location>
        <begin position="1"/>
        <end position="177"/>
    </location>
</feature>
<evidence type="ECO:0000313" key="2">
    <source>
        <dbReference type="EMBL" id="MFC5287415.1"/>
    </source>
</evidence>
<sequence length="177" mass="18715">MPGRRSAPDVPGKRAAPDEPTPETPGRRAAPTAERTSGRRAASDVPAQGHSQASGRRAAPEPGQAERSPLDAALSGRRAISDHIGSDEGGRRRAAEDEPGFDLANLGWRQTDEESWAPGRRAARRAREEAGPRDWAADARAADPADSPPPGRGWTWNTEPGGRHRSSGWAPADVDGA</sequence>
<protein>
    <submittedName>
        <fullName evidence="2">Uncharacterized protein</fullName>
    </submittedName>
</protein>
<evidence type="ECO:0000313" key="3">
    <source>
        <dbReference type="Proteomes" id="UP001596157"/>
    </source>
</evidence>
<feature type="compositionally biased region" description="Basic and acidic residues" evidence="1">
    <location>
        <begin position="125"/>
        <end position="143"/>
    </location>
</feature>
<proteinExistence type="predicted"/>
<comment type="caution">
    <text evidence="2">The sequence shown here is derived from an EMBL/GenBank/DDBJ whole genome shotgun (WGS) entry which is preliminary data.</text>
</comment>
<organism evidence="2 3">
    <name type="scientific">Actinokineospora guangxiensis</name>
    <dbReference type="NCBI Taxonomy" id="1490288"/>
    <lineage>
        <taxon>Bacteria</taxon>
        <taxon>Bacillati</taxon>
        <taxon>Actinomycetota</taxon>
        <taxon>Actinomycetes</taxon>
        <taxon>Pseudonocardiales</taxon>
        <taxon>Pseudonocardiaceae</taxon>
        <taxon>Actinokineospora</taxon>
    </lineage>
</organism>
<gene>
    <name evidence="2" type="ORF">ACFPM7_10165</name>
</gene>
<dbReference type="EMBL" id="JBHSKF010000004">
    <property type="protein sequence ID" value="MFC5287415.1"/>
    <property type="molecule type" value="Genomic_DNA"/>
</dbReference>
<name>A0ABW0EN95_9PSEU</name>
<feature type="compositionally biased region" description="Basic and acidic residues" evidence="1">
    <location>
        <begin position="79"/>
        <end position="96"/>
    </location>
</feature>
<accession>A0ABW0EN95</accession>
<evidence type="ECO:0000256" key="1">
    <source>
        <dbReference type="SAM" id="MobiDB-lite"/>
    </source>
</evidence>
<keyword evidence="3" id="KW-1185">Reference proteome</keyword>
<dbReference type="RefSeq" id="WP_378246375.1">
    <property type="nucleotide sequence ID" value="NZ_JBHSKF010000004.1"/>
</dbReference>
<dbReference type="Proteomes" id="UP001596157">
    <property type="component" value="Unassembled WGS sequence"/>
</dbReference>
<reference evidence="3" key="1">
    <citation type="journal article" date="2019" name="Int. J. Syst. Evol. Microbiol.">
        <title>The Global Catalogue of Microorganisms (GCM) 10K type strain sequencing project: providing services to taxonomists for standard genome sequencing and annotation.</title>
        <authorList>
            <consortium name="The Broad Institute Genomics Platform"/>
            <consortium name="The Broad Institute Genome Sequencing Center for Infectious Disease"/>
            <person name="Wu L."/>
            <person name="Ma J."/>
        </authorList>
    </citation>
    <scope>NUCLEOTIDE SEQUENCE [LARGE SCALE GENOMIC DNA]</scope>
    <source>
        <strain evidence="3">CCUG 59778</strain>
    </source>
</reference>